<dbReference type="Proteomes" id="UP000031561">
    <property type="component" value="Unassembled WGS sequence"/>
</dbReference>
<name>A0ABD4SZR5_9CYAN</name>
<gene>
    <name evidence="1" type="ORF">QQ91_0003595</name>
</gene>
<dbReference type="RefSeq" id="WP_166280112.1">
    <property type="nucleotide sequence ID" value="NZ_JTHE03000023.1"/>
</dbReference>
<evidence type="ECO:0000313" key="1">
    <source>
        <dbReference type="EMBL" id="MCM1981916.1"/>
    </source>
</evidence>
<protein>
    <submittedName>
        <fullName evidence="1">Uncharacterized protein</fullName>
    </submittedName>
</protein>
<sequence>MLNKTTAIGLVILTGIFIAVGDRLLPDPLADYSLTARSTLLDMLPKLRRQNYNQKTEEAVDQLHNP</sequence>
<evidence type="ECO:0000313" key="2">
    <source>
        <dbReference type="Proteomes" id="UP000031561"/>
    </source>
</evidence>
<proteinExistence type="predicted"/>
<dbReference type="EMBL" id="JTHE03000023">
    <property type="protein sequence ID" value="MCM1981916.1"/>
    <property type="molecule type" value="Genomic_DNA"/>
</dbReference>
<accession>A0ABD4SZR5</accession>
<reference evidence="1 2" key="1">
    <citation type="journal article" date="2015" name="Genome Announc.">
        <title>Draft Genome Sequence of Filamentous Marine Cyanobacterium Lyngbya confervoides Strain BDU141951.</title>
        <authorList>
            <person name="Chandrababunaidu M.M."/>
            <person name="Sen D."/>
            <person name="Tripathy S."/>
        </authorList>
    </citation>
    <scope>NUCLEOTIDE SEQUENCE [LARGE SCALE GENOMIC DNA]</scope>
    <source>
        <strain evidence="1 2">BDU141951</strain>
    </source>
</reference>
<organism evidence="1 2">
    <name type="scientific">Lyngbya confervoides BDU141951</name>
    <dbReference type="NCBI Taxonomy" id="1574623"/>
    <lineage>
        <taxon>Bacteria</taxon>
        <taxon>Bacillati</taxon>
        <taxon>Cyanobacteriota</taxon>
        <taxon>Cyanophyceae</taxon>
        <taxon>Oscillatoriophycideae</taxon>
        <taxon>Oscillatoriales</taxon>
        <taxon>Microcoleaceae</taxon>
        <taxon>Lyngbya</taxon>
    </lineage>
</organism>
<dbReference type="AlphaFoldDB" id="A0ABD4SZR5"/>
<comment type="caution">
    <text evidence="1">The sequence shown here is derived from an EMBL/GenBank/DDBJ whole genome shotgun (WGS) entry which is preliminary data.</text>
</comment>
<keyword evidence="2" id="KW-1185">Reference proteome</keyword>